<evidence type="ECO:0000313" key="3">
    <source>
        <dbReference type="Proteomes" id="UP000054911"/>
    </source>
</evidence>
<feature type="region of interest" description="Disordered" evidence="1">
    <location>
        <begin position="64"/>
        <end position="84"/>
    </location>
</feature>
<dbReference type="EMBL" id="FCOE02000003">
    <property type="protein sequence ID" value="SAK49344.1"/>
    <property type="molecule type" value="Genomic_DNA"/>
</dbReference>
<sequence length="238" mass="25904">MWDLVRTLALMLLRHYPTDIDIAESAVALPRLWAMPVLSADRSVPAAPARTAAEALPVNFAKNRERRGQGAELNPSALQSRRVDSVRSGIHDTGESSFHPLAGSKTLGPSVKLSRLNRIGRVSDSARLIQAQKSLLACGEAPSPVSQLTLAFEAGYLCCVEIAALRAFNLAAVEHPCSEVIRLATEQLALGLADVEQLERLRDWRLYALEQERPCSPAAAIELAQRILESARRLLGGR</sequence>
<protein>
    <submittedName>
        <fullName evidence="2">Uncharacterized protein</fullName>
    </submittedName>
</protein>
<comment type="caution">
    <text evidence="2">The sequence shown here is derived from an EMBL/GenBank/DDBJ whole genome shotgun (WGS) entry which is preliminary data.</text>
</comment>
<proteinExistence type="predicted"/>
<evidence type="ECO:0000256" key="1">
    <source>
        <dbReference type="SAM" id="MobiDB-lite"/>
    </source>
</evidence>
<dbReference type="Proteomes" id="UP000054911">
    <property type="component" value="Unassembled WGS sequence"/>
</dbReference>
<accession>A0A157ZUW3</accession>
<gene>
    <name evidence="2" type="ORF">AWB80_01335</name>
</gene>
<dbReference type="STRING" id="1777141.AWB80_01335"/>
<evidence type="ECO:0000313" key="2">
    <source>
        <dbReference type="EMBL" id="SAK49344.1"/>
    </source>
</evidence>
<reference evidence="2" key="1">
    <citation type="submission" date="2016-01" db="EMBL/GenBank/DDBJ databases">
        <authorList>
            <person name="Peeters C."/>
        </authorList>
    </citation>
    <scope>NUCLEOTIDE SEQUENCE [LARGE SCALE GENOMIC DNA]</scope>
    <source>
        <strain evidence="2">LMG 29323</strain>
    </source>
</reference>
<name>A0A157ZUW3_9BURK</name>
<dbReference type="AlphaFoldDB" id="A0A157ZUW3"/>
<keyword evidence="3" id="KW-1185">Reference proteome</keyword>
<organism evidence="2 3">
    <name type="scientific">Caballeronia pedi</name>
    <dbReference type="NCBI Taxonomy" id="1777141"/>
    <lineage>
        <taxon>Bacteria</taxon>
        <taxon>Pseudomonadati</taxon>
        <taxon>Pseudomonadota</taxon>
        <taxon>Betaproteobacteria</taxon>
        <taxon>Burkholderiales</taxon>
        <taxon>Burkholderiaceae</taxon>
        <taxon>Caballeronia</taxon>
    </lineage>
</organism>